<keyword evidence="5" id="KW-1185">Reference proteome</keyword>
<organism evidence="4 5">
    <name type="scientific">Letharia lupina</name>
    <dbReference type="NCBI Taxonomy" id="560253"/>
    <lineage>
        <taxon>Eukaryota</taxon>
        <taxon>Fungi</taxon>
        <taxon>Dikarya</taxon>
        <taxon>Ascomycota</taxon>
        <taxon>Pezizomycotina</taxon>
        <taxon>Lecanoromycetes</taxon>
        <taxon>OSLEUM clade</taxon>
        <taxon>Lecanoromycetidae</taxon>
        <taxon>Lecanorales</taxon>
        <taxon>Lecanorineae</taxon>
        <taxon>Parmeliaceae</taxon>
        <taxon>Letharia</taxon>
    </lineage>
</organism>
<dbReference type="GO" id="GO:0008270">
    <property type="term" value="F:zinc ion binding"/>
    <property type="evidence" value="ECO:0007669"/>
    <property type="project" value="UniProtKB-KW"/>
</dbReference>
<feature type="compositionally biased region" description="Low complexity" evidence="2">
    <location>
        <begin position="105"/>
        <end position="116"/>
    </location>
</feature>
<dbReference type="PROSITE" id="PS50157">
    <property type="entry name" value="ZINC_FINGER_C2H2_2"/>
    <property type="match status" value="2"/>
</dbReference>
<evidence type="ECO:0000313" key="4">
    <source>
        <dbReference type="EMBL" id="KAF6222555.1"/>
    </source>
</evidence>
<sequence length="452" mass="49143">MAYVAQNSGAEGSGFEYPPVPNAYPDPYSTFDTINANNLHHVPALKDRAEPEPSHDHSHGYQTMAFSNRAPPNQVFYPYPGSEVPPLRRIAPAPSPTSSLENGVPSSSGSMDPAASSAAGTNISFVSYSTKDGYKKRSRGTTGSIVCDKCGYKFTVASSLSRHNKTCRGKKRVNHSTSTQRKTIKPKNVSMASVHIIDALPITKPRGASSEERSQFVESKANLHAMPFTSTVVDYANSDNASLIPVPNTTDPDSQKPFLIQSYVPQGPDTSADHKTFFCDICPGTFARRDILQVHKARIHGLTEIPYMPESGNIDRPRYLTGVTFNTANKHSRLAFKTFEGGGLSSSPCQPCTLDGLECIVNPFSSSKCSYCNHRDNGRPCGAAGVKYLQPRRTADYQNSFVANQPDFQAVYEEQLTAKITDRAVAPMQDNILLDPNTFPNATSDGYAPVPC</sequence>
<evidence type="ECO:0000256" key="1">
    <source>
        <dbReference type="PROSITE-ProRule" id="PRU00042"/>
    </source>
</evidence>
<keyword evidence="1" id="KW-0479">Metal-binding</keyword>
<name>A0A8H6CFE9_9LECA</name>
<dbReference type="EMBL" id="JACCJB010000011">
    <property type="protein sequence ID" value="KAF6222555.1"/>
    <property type="molecule type" value="Genomic_DNA"/>
</dbReference>
<accession>A0A8H6CFE9</accession>
<dbReference type="RefSeq" id="XP_037151901.1">
    <property type="nucleotide sequence ID" value="XM_037291539.1"/>
</dbReference>
<comment type="caution">
    <text evidence="4">The sequence shown here is derived from an EMBL/GenBank/DDBJ whole genome shotgun (WGS) entry which is preliminary data.</text>
</comment>
<dbReference type="GeneID" id="59329019"/>
<protein>
    <recommendedName>
        <fullName evidence="3">C2H2-type domain-containing protein</fullName>
    </recommendedName>
</protein>
<dbReference type="InterPro" id="IPR013087">
    <property type="entry name" value="Znf_C2H2_type"/>
</dbReference>
<evidence type="ECO:0000313" key="5">
    <source>
        <dbReference type="Proteomes" id="UP000593566"/>
    </source>
</evidence>
<evidence type="ECO:0000259" key="3">
    <source>
        <dbReference type="PROSITE" id="PS50157"/>
    </source>
</evidence>
<dbReference type="SUPFAM" id="SSF57667">
    <property type="entry name" value="beta-beta-alpha zinc fingers"/>
    <property type="match status" value="1"/>
</dbReference>
<dbReference type="Proteomes" id="UP000593566">
    <property type="component" value="Unassembled WGS sequence"/>
</dbReference>
<keyword evidence="1" id="KW-0862">Zinc</keyword>
<keyword evidence="1" id="KW-0863">Zinc-finger</keyword>
<evidence type="ECO:0000256" key="2">
    <source>
        <dbReference type="SAM" id="MobiDB-lite"/>
    </source>
</evidence>
<feature type="domain" description="C2H2-type" evidence="3">
    <location>
        <begin position="277"/>
        <end position="300"/>
    </location>
</feature>
<dbReference type="PROSITE" id="PS00028">
    <property type="entry name" value="ZINC_FINGER_C2H2_1"/>
    <property type="match status" value="1"/>
</dbReference>
<feature type="region of interest" description="Disordered" evidence="2">
    <location>
        <begin position="91"/>
        <end position="116"/>
    </location>
</feature>
<dbReference type="InterPro" id="IPR036236">
    <property type="entry name" value="Znf_C2H2_sf"/>
</dbReference>
<dbReference type="AlphaFoldDB" id="A0A8H6CFE9"/>
<feature type="domain" description="C2H2-type" evidence="3">
    <location>
        <begin position="145"/>
        <end position="172"/>
    </location>
</feature>
<dbReference type="SMART" id="SM00355">
    <property type="entry name" value="ZnF_C2H2"/>
    <property type="match status" value="2"/>
</dbReference>
<reference evidence="4 5" key="1">
    <citation type="journal article" date="2020" name="Genomics">
        <title>Complete, high-quality genomes from long-read metagenomic sequencing of two wolf lichen thalli reveals enigmatic genome architecture.</title>
        <authorList>
            <person name="McKenzie S.K."/>
            <person name="Walston R.F."/>
            <person name="Allen J.L."/>
        </authorList>
    </citation>
    <scope>NUCLEOTIDE SEQUENCE [LARGE SCALE GENOMIC DNA]</scope>
    <source>
        <strain evidence="4">WasteWater1</strain>
    </source>
</reference>
<gene>
    <name evidence="4" type="ORF">HO133_000600</name>
</gene>
<proteinExistence type="predicted"/>